<reference evidence="10" key="1">
    <citation type="submission" date="2010-10" db="EMBL/GenBank/DDBJ databases">
        <authorList>
            <consortium name="US DOE Joint Genome Institute (JGI-PGF)"/>
            <person name="Lucas S."/>
            <person name="Copeland A."/>
            <person name="Lapidus A."/>
            <person name="Bruce D."/>
            <person name="Goodwin L."/>
            <person name="Pitluck S."/>
            <person name="Kyrpides N."/>
            <person name="Mavromatis K."/>
            <person name="Detter J.C."/>
            <person name="Han C."/>
            <person name="Land M."/>
            <person name="Hauser L."/>
            <person name="Markowitz V."/>
            <person name="Cheng J.-F."/>
            <person name="Hugenholtz P."/>
            <person name="Woyke T."/>
            <person name="Wu D."/>
            <person name="Pukall R."/>
            <person name="Wahrenburg C."/>
            <person name="Brambilla E."/>
            <person name="Klenk H.-P."/>
            <person name="Eisen J.A."/>
        </authorList>
    </citation>
    <scope>NUCLEOTIDE SEQUENCE [LARGE SCALE GENOMIC DNA]</scope>
    <source>
        <strain evidence="10">DSM 13965</strain>
    </source>
</reference>
<evidence type="ECO:0000256" key="5">
    <source>
        <dbReference type="ARBA" id="ARBA00023136"/>
    </source>
</evidence>
<sequence>MKGAKARLLALLLLVAVTLTGCWDLEEIDRRTVVLGLAFDTDRGGGFRMVASVPDPRALVPSGGTAIGPQVKEPAFVVLQTRGRTASENLAALRDVTSRDLFLGQILVIGVSERLARRGVLSLLEFLMNNTDIPRAAWFVVARGDPARVLAVKPPQQTFPEFYLDDVFRARGKPTGALAIPYWRVWVDTLLPGRDALVPVVAPGPQGQMRVAQVAAFRDSRMVGLLSEKETHLLALIRDARNTFWEVDLPDGRRIALRPLGANTRILPLSPGPGGRPRFRFEASLNMALVEVYGATGSPPELLQQAASHDLTLALTRLVRRLQQMGSDPLGFGERWRIAQPRLFQVRDWHQQWPQAQVDVRVRVNIGRGGAFH</sequence>
<protein>
    <submittedName>
        <fullName evidence="10">Germination protein, Ger(X)C family</fullName>
    </submittedName>
</protein>
<gene>
    <name evidence="10" type="ORF">ThesuDRAFT_01576</name>
</gene>
<evidence type="ECO:0000256" key="1">
    <source>
        <dbReference type="ARBA" id="ARBA00004635"/>
    </source>
</evidence>
<evidence type="ECO:0000256" key="3">
    <source>
        <dbReference type="ARBA" id="ARBA00022544"/>
    </source>
</evidence>
<dbReference type="Gene3D" id="3.30.300.210">
    <property type="entry name" value="Nutrient germinant receptor protein C, domain 3"/>
    <property type="match status" value="1"/>
</dbReference>
<dbReference type="InterPro" id="IPR038501">
    <property type="entry name" value="Spore_GerAC_C_sf"/>
</dbReference>
<comment type="subcellular location">
    <subcellularLocation>
        <location evidence="1">Membrane</location>
        <topology evidence="1">Lipid-anchor</topology>
    </subcellularLocation>
</comment>
<dbReference type="Proteomes" id="UP000005710">
    <property type="component" value="Unassembled WGS sequence"/>
</dbReference>
<dbReference type="HOGENOM" id="CLU_051140_0_1_9"/>
<dbReference type="AlphaFoldDB" id="K6QFK4"/>
<dbReference type="STRING" id="867903.ThesuDRAFT_01576"/>
<evidence type="ECO:0000256" key="7">
    <source>
        <dbReference type="ARBA" id="ARBA00023288"/>
    </source>
</evidence>
<keyword evidence="3" id="KW-0309">Germination</keyword>
<proteinExistence type="inferred from homology"/>
<dbReference type="Pfam" id="PF25198">
    <property type="entry name" value="Spore_GerAC_N"/>
    <property type="match status" value="1"/>
</dbReference>
<dbReference type="PROSITE" id="PS51257">
    <property type="entry name" value="PROKAR_LIPOPROTEIN"/>
    <property type="match status" value="1"/>
</dbReference>
<feature type="domain" description="Spore germination GerAC-like C-terminal" evidence="8">
    <location>
        <begin position="213"/>
        <end position="370"/>
    </location>
</feature>
<organism evidence="10 11">
    <name type="scientific">Thermaerobacter subterraneus DSM 13965</name>
    <dbReference type="NCBI Taxonomy" id="867903"/>
    <lineage>
        <taxon>Bacteria</taxon>
        <taxon>Bacillati</taxon>
        <taxon>Bacillota</taxon>
        <taxon>Clostridia</taxon>
        <taxon>Eubacteriales</taxon>
        <taxon>Clostridiales Family XVII. Incertae Sedis</taxon>
        <taxon>Thermaerobacter</taxon>
    </lineage>
</organism>
<evidence type="ECO:0000256" key="6">
    <source>
        <dbReference type="ARBA" id="ARBA00023139"/>
    </source>
</evidence>
<feature type="domain" description="Spore germination protein N-terminal" evidence="9">
    <location>
        <begin position="25"/>
        <end position="202"/>
    </location>
</feature>
<dbReference type="EMBL" id="AENY02000002">
    <property type="protein sequence ID" value="EKP95816.1"/>
    <property type="molecule type" value="Genomic_DNA"/>
</dbReference>
<evidence type="ECO:0000313" key="10">
    <source>
        <dbReference type="EMBL" id="EKP95816.1"/>
    </source>
</evidence>
<dbReference type="InterPro" id="IPR057336">
    <property type="entry name" value="GerAC_N"/>
</dbReference>
<dbReference type="InterPro" id="IPR046953">
    <property type="entry name" value="Spore_GerAC-like_C"/>
</dbReference>
<dbReference type="GO" id="GO:0016020">
    <property type="term" value="C:membrane"/>
    <property type="evidence" value="ECO:0007669"/>
    <property type="project" value="UniProtKB-SubCell"/>
</dbReference>
<keyword evidence="11" id="KW-1185">Reference proteome</keyword>
<keyword evidence="6" id="KW-0564">Palmitate</keyword>
<comment type="similarity">
    <text evidence="2">Belongs to the GerABKC lipoprotein family.</text>
</comment>
<dbReference type="eggNOG" id="ENOG502Z7MM">
    <property type="taxonomic scope" value="Bacteria"/>
</dbReference>
<accession>K6QFK4</accession>
<keyword evidence="5" id="KW-0472">Membrane</keyword>
<dbReference type="Pfam" id="PF05504">
    <property type="entry name" value="Spore_GerAC"/>
    <property type="match status" value="1"/>
</dbReference>
<comment type="caution">
    <text evidence="10">The sequence shown here is derived from an EMBL/GenBank/DDBJ whole genome shotgun (WGS) entry which is preliminary data.</text>
</comment>
<dbReference type="NCBIfam" id="TIGR02887">
    <property type="entry name" value="spore_ger_x_C"/>
    <property type="match status" value="1"/>
</dbReference>
<dbReference type="PANTHER" id="PTHR35789">
    <property type="entry name" value="SPORE GERMINATION PROTEIN B3"/>
    <property type="match status" value="1"/>
</dbReference>
<name>K6QFK4_9FIRM</name>
<evidence type="ECO:0000259" key="9">
    <source>
        <dbReference type="Pfam" id="PF25198"/>
    </source>
</evidence>
<dbReference type="InterPro" id="IPR008844">
    <property type="entry name" value="Spore_GerAC-like"/>
</dbReference>
<dbReference type="RefSeq" id="WP_006903848.1">
    <property type="nucleotide sequence ID" value="NZ_JH976535.1"/>
</dbReference>
<evidence type="ECO:0000256" key="2">
    <source>
        <dbReference type="ARBA" id="ARBA00007886"/>
    </source>
</evidence>
<keyword evidence="4" id="KW-0732">Signal</keyword>
<evidence type="ECO:0000256" key="4">
    <source>
        <dbReference type="ARBA" id="ARBA00022729"/>
    </source>
</evidence>
<keyword evidence="7" id="KW-0449">Lipoprotein</keyword>
<evidence type="ECO:0000259" key="8">
    <source>
        <dbReference type="Pfam" id="PF05504"/>
    </source>
</evidence>
<dbReference type="GO" id="GO:0009847">
    <property type="term" value="P:spore germination"/>
    <property type="evidence" value="ECO:0007669"/>
    <property type="project" value="InterPro"/>
</dbReference>
<dbReference type="PANTHER" id="PTHR35789:SF1">
    <property type="entry name" value="SPORE GERMINATION PROTEIN B3"/>
    <property type="match status" value="1"/>
</dbReference>
<reference evidence="10" key="2">
    <citation type="submission" date="2012-10" db="EMBL/GenBank/DDBJ databases">
        <title>Improved high-quality draft of Thermaerobacter subterraneus C21, DSM 13965.</title>
        <authorList>
            <consortium name="DOE Joint Genome Institute"/>
            <person name="Eisen J."/>
            <person name="Huntemann M."/>
            <person name="Wei C.-L."/>
            <person name="Han J."/>
            <person name="Detter J.C."/>
            <person name="Han C."/>
            <person name="Tapia R."/>
            <person name="Chen A."/>
            <person name="Kyrpides N."/>
            <person name="Mavromatis K."/>
            <person name="Markowitz V."/>
            <person name="Szeto E."/>
            <person name="Ivanova N."/>
            <person name="Mikhailova N."/>
            <person name="Ovchinnikova G."/>
            <person name="Pagani I."/>
            <person name="Pati A."/>
            <person name="Goodwin L."/>
            <person name="Nordberg H.P."/>
            <person name="Cantor M.N."/>
            <person name="Hua S.X."/>
            <person name="Woyke T."/>
            <person name="Eisen J."/>
            <person name="Klenk H.-P."/>
        </authorList>
    </citation>
    <scope>NUCLEOTIDE SEQUENCE [LARGE SCALE GENOMIC DNA]</scope>
    <source>
        <strain evidence="10">DSM 13965</strain>
    </source>
</reference>
<dbReference type="OrthoDB" id="2569624at2"/>
<evidence type="ECO:0000313" key="11">
    <source>
        <dbReference type="Proteomes" id="UP000005710"/>
    </source>
</evidence>